<evidence type="ECO:0000256" key="3">
    <source>
        <dbReference type="ARBA" id="ARBA00009047"/>
    </source>
</evidence>
<feature type="transmembrane region" description="Helical" evidence="11">
    <location>
        <begin position="149"/>
        <end position="167"/>
    </location>
</feature>
<evidence type="ECO:0000313" key="14">
    <source>
        <dbReference type="Proteomes" id="UP001156140"/>
    </source>
</evidence>
<dbReference type="CDD" id="cd06261">
    <property type="entry name" value="TM_PBP2"/>
    <property type="match status" value="1"/>
</dbReference>
<sequence>MSRQLTIEKPWQRWLIRLGVFVAMMILCVPGVWVVLTAFRPNIEILARPAVWIPHELTLNNFKGIFGLLPTQQGLPVAQYFINSLVISVTSTLVAIIVGMAGGYAFARYRFKGKAALFLAFMLSRTVPGVALSLPLFIVWARVGLIDTPIGLILVYMAINIPFTIWLTDGFFRQIPVDLSEAAQIDGCTRWQAFWKVEFPLARSGLASAAIFAFLTSWNEYALASQLTRTTASKTMPVGLMDFTAQFTVDWTGMSAMAVLIIIPALVLTFIVQKHLIAGLTFGGVKG</sequence>
<evidence type="ECO:0000256" key="6">
    <source>
        <dbReference type="ARBA" id="ARBA00022597"/>
    </source>
</evidence>
<reference evidence="13" key="1">
    <citation type="submission" date="2022-03" db="EMBL/GenBank/DDBJ databases">
        <title>The complete genome sequence of a Methyloterrigena soli.</title>
        <authorList>
            <person name="Zi Z."/>
        </authorList>
    </citation>
    <scope>NUCLEOTIDE SEQUENCE</scope>
    <source>
        <strain evidence="13">M48</strain>
    </source>
</reference>
<keyword evidence="4 11" id="KW-0813">Transport</keyword>
<dbReference type="InterPro" id="IPR000515">
    <property type="entry name" value="MetI-like"/>
</dbReference>
<evidence type="ECO:0000256" key="8">
    <source>
        <dbReference type="ARBA" id="ARBA00022989"/>
    </source>
</evidence>
<evidence type="ECO:0000256" key="9">
    <source>
        <dbReference type="ARBA" id="ARBA00023136"/>
    </source>
</evidence>
<keyword evidence="6" id="KW-0762">Sugar transport</keyword>
<comment type="function">
    <text evidence="1">Part of the ABC transporter complex MalEFGK involved in maltose/maltodextrin import. Probably responsible for the translocation of the substrate across the membrane.</text>
</comment>
<dbReference type="AlphaFoldDB" id="A0AA41QTP7"/>
<keyword evidence="7 11" id="KW-0812">Transmembrane</keyword>
<evidence type="ECO:0000256" key="11">
    <source>
        <dbReference type="RuleBase" id="RU363032"/>
    </source>
</evidence>
<keyword evidence="5" id="KW-1003">Cell membrane</keyword>
<feature type="domain" description="ABC transmembrane type-1" evidence="12">
    <location>
        <begin position="81"/>
        <end position="272"/>
    </location>
</feature>
<protein>
    <recommendedName>
        <fullName evidence="10">Maltose/maltodextrin transport system permease protein MalG</fullName>
    </recommendedName>
</protein>
<comment type="caution">
    <text evidence="13">The sequence shown here is derived from an EMBL/GenBank/DDBJ whole genome shotgun (WGS) entry which is preliminary data.</text>
</comment>
<dbReference type="Gene3D" id="1.10.3720.10">
    <property type="entry name" value="MetI-like"/>
    <property type="match status" value="1"/>
</dbReference>
<feature type="transmembrane region" description="Helical" evidence="11">
    <location>
        <begin position="118"/>
        <end position="143"/>
    </location>
</feature>
<dbReference type="PROSITE" id="PS50928">
    <property type="entry name" value="ABC_TM1"/>
    <property type="match status" value="1"/>
</dbReference>
<dbReference type="InterPro" id="IPR035906">
    <property type="entry name" value="MetI-like_sf"/>
</dbReference>
<feature type="transmembrane region" description="Helical" evidence="11">
    <location>
        <begin position="251"/>
        <end position="272"/>
    </location>
</feature>
<evidence type="ECO:0000259" key="12">
    <source>
        <dbReference type="PROSITE" id="PS50928"/>
    </source>
</evidence>
<feature type="transmembrane region" description="Helical" evidence="11">
    <location>
        <begin position="14"/>
        <end position="36"/>
    </location>
</feature>
<dbReference type="GO" id="GO:0005886">
    <property type="term" value="C:plasma membrane"/>
    <property type="evidence" value="ECO:0007669"/>
    <property type="project" value="UniProtKB-SubCell"/>
</dbReference>
<keyword evidence="8 11" id="KW-1133">Transmembrane helix</keyword>
<evidence type="ECO:0000256" key="1">
    <source>
        <dbReference type="ARBA" id="ARBA00002264"/>
    </source>
</evidence>
<organism evidence="13 14">
    <name type="scientific">Paradevosia shaoguanensis</name>
    <dbReference type="NCBI Taxonomy" id="1335043"/>
    <lineage>
        <taxon>Bacteria</taxon>
        <taxon>Pseudomonadati</taxon>
        <taxon>Pseudomonadota</taxon>
        <taxon>Alphaproteobacteria</taxon>
        <taxon>Hyphomicrobiales</taxon>
        <taxon>Devosiaceae</taxon>
        <taxon>Paradevosia</taxon>
    </lineage>
</organism>
<name>A0AA41QTP7_9HYPH</name>
<comment type="subcellular location">
    <subcellularLocation>
        <location evidence="2 11">Cell membrane</location>
        <topology evidence="2 11">Multi-pass membrane protein</topology>
    </subcellularLocation>
</comment>
<evidence type="ECO:0000256" key="4">
    <source>
        <dbReference type="ARBA" id="ARBA00022448"/>
    </source>
</evidence>
<dbReference type="RefSeq" id="WP_281737335.1">
    <property type="nucleotide sequence ID" value="NZ_JAKETQ010000005.1"/>
</dbReference>
<evidence type="ECO:0000256" key="10">
    <source>
        <dbReference type="ARBA" id="ARBA00041109"/>
    </source>
</evidence>
<proteinExistence type="inferred from homology"/>
<evidence type="ECO:0000313" key="13">
    <source>
        <dbReference type="EMBL" id="MCI0129456.1"/>
    </source>
</evidence>
<dbReference type="Proteomes" id="UP001156140">
    <property type="component" value="Unassembled WGS sequence"/>
</dbReference>
<evidence type="ECO:0000256" key="7">
    <source>
        <dbReference type="ARBA" id="ARBA00022692"/>
    </source>
</evidence>
<keyword evidence="9 11" id="KW-0472">Membrane</keyword>
<feature type="transmembrane region" description="Helical" evidence="11">
    <location>
        <begin position="80"/>
        <end position="106"/>
    </location>
</feature>
<dbReference type="PANTHER" id="PTHR32243">
    <property type="entry name" value="MALTOSE TRANSPORT SYSTEM PERMEASE-RELATED"/>
    <property type="match status" value="1"/>
</dbReference>
<evidence type="ECO:0000256" key="2">
    <source>
        <dbReference type="ARBA" id="ARBA00004651"/>
    </source>
</evidence>
<dbReference type="Pfam" id="PF00528">
    <property type="entry name" value="BPD_transp_1"/>
    <property type="match status" value="1"/>
</dbReference>
<dbReference type="GO" id="GO:0055085">
    <property type="term" value="P:transmembrane transport"/>
    <property type="evidence" value="ECO:0007669"/>
    <property type="project" value="InterPro"/>
</dbReference>
<dbReference type="PANTHER" id="PTHR32243:SF50">
    <property type="entry name" value="MALTOSE_MALTODEXTRIN TRANSPORT SYSTEM PERMEASE PROTEIN MALG"/>
    <property type="match status" value="1"/>
</dbReference>
<evidence type="ECO:0000256" key="5">
    <source>
        <dbReference type="ARBA" id="ARBA00022475"/>
    </source>
</evidence>
<dbReference type="InterPro" id="IPR050901">
    <property type="entry name" value="BP-dep_ABC_trans_perm"/>
</dbReference>
<keyword evidence="14" id="KW-1185">Reference proteome</keyword>
<dbReference type="EMBL" id="JALAZD010000005">
    <property type="protein sequence ID" value="MCI0129456.1"/>
    <property type="molecule type" value="Genomic_DNA"/>
</dbReference>
<gene>
    <name evidence="13" type="ORF">ML536_21685</name>
</gene>
<dbReference type="SUPFAM" id="SSF161098">
    <property type="entry name" value="MetI-like"/>
    <property type="match status" value="1"/>
</dbReference>
<accession>A0AA41QTP7</accession>
<comment type="similarity">
    <text evidence="3">Belongs to the binding-protein-dependent transport system permease family. MalFG subfamily.</text>
</comment>